<evidence type="ECO:0000256" key="1">
    <source>
        <dbReference type="SAM" id="Phobius"/>
    </source>
</evidence>
<evidence type="ECO:0000313" key="3">
    <source>
        <dbReference type="Proteomes" id="UP000646745"/>
    </source>
</evidence>
<evidence type="ECO:0008006" key="4">
    <source>
        <dbReference type="Google" id="ProtNLM"/>
    </source>
</evidence>
<accession>A0ABQ3E8V8</accession>
<keyword evidence="1" id="KW-0472">Membrane</keyword>
<feature type="transmembrane region" description="Helical" evidence="1">
    <location>
        <begin position="50"/>
        <end position="68"/>
    </location>
</feature>
<reference evidence="3" key="1">
    <citation type="journal article" date="2019" name="Int. J. Syst. Evol. Microbiol.">
        <title>The Global Catalogue of Microorganisms (GCM) 10K type strain sequencing project: providing services to taxonomists for standard genome sequencing and annotation.</title>
        <authorList>
            <consortium name="The Broad Institute Genomics Platform"/>
            <consortium name="The Broad Institute Genome Sequencing Center for Infectious Disease"/>
            <person name="Wu L."/>
            <person name="Ma J."/>
        </authorList>
    </citation>
    <scope>NUCLEOTIDE SEQUENCE [LARGE SCALE GENOMIC DNA]</scope>
    <source>
        <strain evidence="3">KCTC 32998</strain>
    </source>
</reference>
<feature type="transmembrane region" description="Helical" evidence="1">
    <location>
        <begin position="75"/>
        <end position="94"/>
    </location>
</feature>
<name>A0ABQ3E8V8_9GAMM</name>
<evidence type="ECO:0000313" key="2">
    <source>
        <dbReference type="EMBL" id="GHB30006.1"/>
    </source>
</evidence>
<dbReference type="EMBL" id="BMZI01000007">
    <property type="protein sequence ID" value="GHB30006.1"/>
    <property type="molecule type" value="Genomic_DNA"/>
</dbReference>
<sequence>MDGFFNWLGEALGNVLRTIVDLLNGLFGNVWGAMDGFVDGLTGALGINNSIFSIGVLIVGVLLLINGVRALLRGGIVGGILWLLLGLLILSWLIR</sequence>
<gene>
    <name evidence="2" type="ORF">GCM10009038_30940</name>
</gene>
<keyword evidence="3" id="KW-1185">Reference proteome</keyword>
<proteinExistence type="predicted"/>
<keyword evidence="1" id="KW-1133">Transmembrane helix</keyword>
<keyword evidence="1" id="KW-0812">Transmembrane</keyword>
<comment type="caution">
    <text evidence="2">The sequence shown here is derived from an EMBL/GenBank/DDBJ whole genome shotgun (WGS) entry which is preliminary data.</text>
</comment>
<protein>
    <recommendedName>
        <fullName evidence="4">MFS transporter</fullName>
    </recommendedName>
</protein>
<dbReference type="RefSeq" id="WP_308430154.1">
    <property type="nucleotide sequence ID" value="NZ_BMZI01000007.1"/>
</dbReference>
<dbReference type="Proteomes" id="UP000646745">
    <property type="component" value="Unassembled WGS sequence"/>
</dbReference>
<organism evidence="2 3">
    <name type="scientific">Salinicola rhizosphaerae</name>
    <dbReference type="NCBI Taxonomy" id="1443141"/>
    <lineage>
        <taxon>Bacteria</taxon>
        <taxon>Pseudomonadati</taxon>
        <taxon>Pseudomonadota</taxon>
        <taxon>Gammaproteobacteria</taxon>
        <taxon>Oceanospirillales</taxon>
        <taxon>Halomonadaceae</taxon>
        <taxon>Salinicola</taxon>
    </lineage>
</organism>